<dbReference type="NCBIfam" id="NF004584">
    <property type="entry name" value="PRK05928.2-1"/>
    <property type="match status" value="1"/>
</dbReference>
<proteinExistence type="predicted"/>
<dbReference type="InterPro" id="IPR003754">
    <property type="entry name" value="4pyrrol_synth_uPrphyn_synth"/>
</dbReference>
<keyword evidence="3" id="KW-1185">Reference proteome</keyword>
<gene>
    <name evidence="2" type="ORF">F4V44_07530</name>
</gene>
<dbReference type="Pfam" id="PF02602">
    <property type="entry name" value="HEM4"/>
    <property type="match status" value="1"/>
</dbReference>
<dbReference type="CDD" id="cd06578">
    <property type="entry name" value="HemD"/>
    <property type="match status" value="1"/>
</dbReference>
<evidence type="ECO:0000313" key="2">
    <source>
        <dbReference type="EMBL" id="KAA9025732.1"/>
    </source>
</evidence>
<dbReference type="InterPro" id="IPR036108">
    <property type="entry name" value="4pyrrol_syn_uPrphyn_synt_sf"/>
</dbReference>
<protein>
    <submittedName>
        <fullName evidence="2">Uroporphyrinogen-III synthase</fullName>
        <ecNumber evidence="2">4.2.1.75</ecNumber>
    </submittedName>
</protein>
<comment type="caution">
    <text evidence="2">The sequence shown here is derived from an EMBL/GenBank/DDBJ whole genome shotgun (WGS) entry which is preliminary data.</text>
</comment>
<name>A0A5J5HX98_9BACI</name>
<evidence type="ECO:0000259" key="1">
    <source>
        <dbReference type="Pfam" id="PF02602"/>
    </source>
</evidence>
<sequence>MGNALAGKHIVLGASRKTEEMTILIEKQGGTAAVRSLQGTVYKADEEVKRDLEDFVESGADWVIFTTGIGFQTLLELAESLGKKEVFIKQLRNAKIATRGYKSAAALKKFELKSVASDDDGTTQGLIRQLKDFDFLGKKTVVQLHGEKAPALMNFLATKGAVTTQLLPYQHIPPVRETVEVLCHEILTGKVDAVCFTTAIQVHSLFSYAQEIGIGYELITAFKDKTVATAVGKVTAEALRDVGVERIVVPEHERMGAMIVELANFFVAK</sequence>
<evidence type="ECO:0000313" key="3">
    <source>
        <dbReference type="Proteomes" id="UP000326671"/>
    </source>
</evidence>
<dbReference type="PANTHER" id="PTHR40082:SF1">
    <property type="entry name" value="BLR5956 PROTEIN"/>
    <property type="match status" value="1"/>
</dbReference>
<dbReference type="OrthoDB" id="9775656at2"/>
<accession>A0A5J5HX98</accession>
<dbReference type="PANTHER" id="PTHR40082">
    <property type="entry name" value="BLR5956 PROTEIN"/>
    <property type="match status" value="1"/>
</dbReference>
<dbReference type="Gene3D" id="3.40.50.10090">
    <property type="match status" value="2"/>
</dbReference>
<dbReference type="SUPFAM" id="SSF69618">
    <property type="entry name" value="HemD-like"/>
    <property type="match status" value="1"/>
</dbReference>
<dbReference type="GO" id="GO:0004852">
    <property type="term" value="F:uroporphyrinogen-III synthase activity"/>
    <property type="evidence" value="ECO:0007669"/>
    <property type="project" value="UniProtKB-EC"/>
</dbReference>
<organism evidence="2 3">
    <name type="scientific">Niallia endozanthoxylica</name>
    <dbReference type="NCBI Taxonomy" id="2036016"/>
    <lineage>
        <taxon>Bacteria</taxon>
        <taxon>Bacillati</taxon>
        <taxon>Bacillota</taxon>
        <taxon>Bacilli</taxon>
        <taxon>Bacillales</taxon>
        <taxon>Bacillaceae</taxon>
        <taxon>Niallia</taxon>
    </lineage>
</organism>
<dbReference type="RefSeq" id="WP_150439387.1">
    <property type="nucleotide sequence ID" value="NZ_VYKL01000015.1"/>
</dbReference>
<dbReference type="Proteomes" id="UP000326671">
    <property type="component" value="Unassembled WGS sequence"/>
</dbReference>
<dbReference type="EC" id="4.2.1.75" evidence="2"/>
<dbReference type="AlphaFoldDB" id="A0A5J5HX98"/>
<dbReference type="EMBL" id="VYKL01000015">
    <property type="protein sequence ID" value="KAA9025732.1"/>
    <property type="molecule type" value="Genomic_DNA"/>
</dbReference>
<keyword evidence="2" id="KW-0456">Lyase</keyword>
<reference evidence="2 3" key="1">
    <citation type="submission" date="2019-09" db="EMBL/GenBank/DDBJ databases">
        <title>Whole genome sequences of isolates from the Mars Exploration Rovers.</title>
        <authorList>
            <person name="Seuylemezian A."/>
            <person name="Vaishampayan P."/>
        </authorList>
    </citation>
    <scope>NUCLEOTIDE SEQUENCE [LARGE SCALE GENOMIC DNA]</scope>
    <source>
        <strain evidence="2 3">MER_TA_151</strain>
    </source>
</reference>
<dbReference type="GO" id="GO:0006780">
    <property type="term" value="P:uroporphyrinogen III biosynthetic process"/>
    <property type="evidence" value="ECO:0007669"/>
    <property type="project" value="InterPro"/>
</dbReference>
<feature type="domain" description="Tetrapyrrole biosynthesis uroporphyrinogen III synthase" evidence="1">
    <location>
        <begin position="21"/>
        <end position="259"/>
    </location>
</feature>
<dbReference type="InterPro" id="IPR039793">
    <property type="entry name" value="UROS/Hem4"/>
</dbReference>